<name>A0A847SGF9_9NEIS</name>
<dbReference type="PANTHER" id="PTHR30023">
    <property type="entry name" value="D-ALANYL-D-ALANINE CARBOXYPEPTIDASE"/>
    <property type="match status" value="1"/>
</dbReference>
<dbReference type="InterPro" id="IPR000667">
    <property type="entry name" value="Peptidase_S13"/>
</dbReference>
<gene>
    <name evidence="4" type="primary">dacB</name>
    <name evidence="4" type="ORF">HF682_14125</name>
</gene>
<sequence>MRSWIALCLLPLTVLAAEGELPAEVQQAMKAAKLPADGLAVYVMPVQGGAPLYQYREQVAVNPASTMKLVTTFAGLELLGPTYSWRTELYGQGRQEGERWVGDLYLKGYGDPKLTQESLWLLVRQLRLRGIREISGELRLDRRYFPQQQEDDGQFDGAADRPYNVVPDPLLVNFKTLRVRLYGSADGVRLLPEPALPRLQLVNKLRVGGGDCTTWRNKLKVDSKTAANGETQMTFSGEFPASCQDATYSVALGNHADFIAASVRDTWREIGGRWSKLDAQLSLGSVPDGAVPAEATLLASQGSPVLREVIHDINKFSNNLMARQLFLTLGVESGQAGDPLQAARERIQQWLRSKSLQFGELVMENGSGLSRIERISTQHMAQLLRAVWQSPYMPELISSLPIAGVDGTIRKRFAEDSVATSAHMKTGTLQDVRALSGFVRARSGQWWIVVAVSHHKLSERAAPVLDALVSEVYENH</sequence>
<dbReference type="NCBIfam" id="TIGR00666">
    <property type="entry name" value="PBP4"/>
    <property type="match status" value="1"/>
</dbReference>
<proteinExistence type="inferred from homology"/>
<dbReference type="GO" id="GO:0000270">
    <property type="term" value="P:peptidoglycan metabolic process"/>
    <property type="evidence" value="ECO:0007669"/>
    <property type="project" value="TreeGrafter"/>
</dbReference>
<dbReference type="Proteomes" id="UP000587991">
    <property type="component" value="Unassembled WGS sequence"/>
</dbReference>
<keyword evidence="5" id="KW-1185">Reference proteome</keyword>
<dbReference type="Gene3D" id="3.50.80.20">
    <property type="entry name" value="D-Ala-D-Ala carboxypeptidase C, peptidase S13"/>
    <property type="match status" value="1"/>
</dbReference>
<keyword evidence="4" id="KW-0121">Carboxypeptidase</keyword>
<evidence type="ECO:0000256" key="3">
    <source>
        <dbReference type="SAM" id="SignalP"/>
    </source>
</evidence>
<evidence type="ECO:0000256" key="2">
    <source>
        <dbReference type="ARBA" id="ARBA00022801"/>
    </source>
</evidence>
<keyword evidence="3" id="KW-0732">Signal</keyword>
<reference evidence="4 5" key="1">
    <citation type="submission" date="2020-04" db="EMBL/GenBank/DDBJ databases">
        <title>Draft genome of Leeia sp. IMCC25680.</title>
        <authorList>
            <person name="Song J."/>
            <person name="Cho J.-C."/>
        </authorList>
    </citation>
    <scope>NUCLEOTIDE SEQUENCE [LARGE SCALE GENOMIC DNA]</scope>
    <source>
        <strain evidence="4 5">IMCC25680</strain>
    </source>
</reference>
<comment type="caution">
    <text evidence="4">The sequence shown here is derived from an EMBL/GenBank/DDBJ whole genome shotgun (WGS) entry which is preliminary data.</text>
</comment>
<dbReference type="SUPFAM" id="SSF56601">
    <property type="entry name" value="beta-lactamase/transpeptidase-like"/>
    <property type="match status" value="1"/>
</dbReference>
<evidence type="ECO:0000313" key="4">
    <source>
        <dbReference type="EMBL" id="NLR76299.1"/>
    </source>
</evidence>
<dbReference type="RefSeq" id="WP_168877963.1">
    <property type="nucleotide sequence ID" value="NZ_JABAIM010000003.1"/>
</dbReference>
<evidence type="ECO:0000313" key="5">
    <source>
        <dbReference type="Proteomes" id="UP000587991"/>
    </source>
</evidence>
<keyword evidence="2 4" id="KW-0378">Hydrolase</keyword>
<dbReference type="EMBL" id="JABAIM010000003">
    <property type="protein sequence ID" value="NLR76299.1"/>
    <property type="molecule type" value="Genomic_DNA"/>
</dbReference>
<comment type="similarity">
    <text evidence="1">Belongs to the peptidase S13 family.</text>
</comment>
<dbReference type="GO" id="GO:0006508">
    <property type="term" value="P:proteolysis"/>
    <property type="evidence" value="ECO:0007669"/>
    <property type="project" value="InterPro"/>
</dbReference>
<dbReference type="PRINTS" id="PR00922">
    <property type="entry name" value="DADACBPTASE3"/>
</dbReference>
<dbReference type="GO" id="GO:0009002">
    <property type="term" value="F:serine-type D-Ala-D-Ala carboxypeptidase activity"/>
    <property type="evidence" value="ECO:0007669"/>
    <property type="project" value="UniProtKB-EC"/>
</dbReference>
<feature type="signal peptide" evidence="3">
    <location>
        <begin position="1"/>
        <end position="16"/>
    </location>
</feature>
<feature type="chain" id="PRO_5032390882" evidence="3">
    <location>
        <begin position="17"/>
        <end position="476"/>
    </location>
</feature>
<protein>
    <submittedName>
        <fullName evidence="4">D-alanyl-D-alanine carboxypeptidase/D-alanyl-D-alanine-endopeptidase</fullName>
        <ecNumber evidence="4">3.4.16.4</ecNumber>
    </submittedName>
</protein>
<organism evidence="4 5">
    <name type="scientific">Leeia aquatica</name>
    <dbReference type="NCBI Taxonomy" id="2725557"/>
    <lineage>
        <taxon>Bacteria</taxon>
        <taxon>Pseudomonadati</taxon>
        <taxon>Pseudomonadota</taxon>
        <taxon>Betaproteobacteria</taxon>
        <taxon>Neisseriales</taxon>
        <taxon>Leeiaceae</taxon>
        <taxon>Leeia</taxon>
    </lineage>
</organism>
<keyword evidence="4" id="KW-0645">Protease</keyword>
<dbReference type="AlphaFoldDB" id="A0A847SGF9"/>
<dbReference type="EC" id="3.4.16.4" evidence="4"/>
<dbReference type="Gene3D" id="3.40.710.10">
    <property type="entry name" value="DD-peptidase/beta-lactamase superfamily"/>
    <property type="match status" value="2"/>
</dbReference>
<dbReference type="PANTHER" id="PTHR30023:SF0">
    <property type="entry name" value="PENICILLIN-SENSITIVE CARBOXYPEPTIDASE A"/>
    <property type="match status" value="1"/>
</dbReference>
<dbReference type="InterPro" id="IPR012338">
    <property type="entry name" value="Beta-lactam/transpept-like"/>
</dbReference>
<accession>A0A847SGF9</accession>
<dbReference type="Pfam" id="PF02113">
    <property type="entry name" value="Peptidase_S13"/>
    <property type="match status" value="1"/>
</dbReference>
<evidence type="ECO:0000256" key="1">
    <source>
        <dbReference type="ARBA" id="ARBA00006096"/>
    </source>
</evidence>